<comment type="subcellular location">
    <subcellularLocation>
        <location evidence="7">Cytoplasm</location>
    </subcellularLocation>
</comment>
<accession>A0A1H3VJA1</accession>
<dbReference type="GO" id="GO:0004222">
    <property type="term" value="F:metalloendopeptidase activity"/>
    <property type="evidence" value="ECO:0007669"/>
    <property type="project" value="InterPro"/>
</dbReference>
<dbReference type="Gene3D" id="3.40.390.30">
    <property type="entry name" value="Metalloproteases ('zincins'), catalytic domain"/>
    <property type="match status" value="1"/>
</dbReference>
<keyword evidence="9" id="KW-1185">Reference proteome</keyword>
<dbReference type="InterPro" id="IPR002036">
    <property type="entry name" value="YbeY"/>
</dbReference>
<dbReference type="NCBIfam" id="TIGR00043">
    <property type="entry name" value="rRNA maturation RNase YbeY"/>
    <property type="match status" value="1"/>
</dbReference>
<dbReference type="GO" id="GO:0005737">
    <property type="term" value="C:cytoplasm"/>
    <property type="evidence" value="ECO:0007669"/>
    <property type="project" value="UniProtKB-SubCell"/>
</dbReference>
<dbReference type="HAMAP" id="MF_00009">
    <property type="entry name" value="Endoribonucl_YbeY"/>
    <property type="match status" value="1"/>
</dbReference>
<dbReference type="PANTHER" id="PTHR46986:SF1">
    <property type="entry name" value="ENDORIBONUCLEASE YBEY, CHLOROPLASTIC"/>
    <property type="match status" value="1"/>
</dbReference>
<dbReference type="AlphaFoldDB" id="A0A1H3VJA1"/>
<keyword evidence="4 7" id="KW-0255">Endonuclease</keyword>
<dbReference type="SUPFAM" id="SSF55486">
    <property type="entry name" value="Metalloproteases ('zincins'), catalytic domain"/>
    <property type="match status" value="1"/>
</dbReference>
<feature type="binding site" evidence="7">
    <location>
        <position position="118"/>
    </location>
    <ligand>
        <name>Zn(2+)</name>
        <dbReference type="ChEBI" id="CHEBI:29105"/>
        <note>catalytic</note>
    </ligand>
</feature>
<dbReference type="Pfam" id="PF02130">
    <property type="entry name" value="YbeY"/>
    <property type="match status" value="1"/>
</dbReference>
<name>A0A1H3VJA1_9BACT</name>
<evidence type="ECO:0000256" key="2">
    <source>
        <dbReference type="ARBA" id="ARBA00022722"/>
    </source>
</evidence>
<evidence type="ECO:0000313" key="8">
    <source>
        <dbReference type="EMBL" id="SDZ74751.1"/>
    </source>
</evidence>
<proteinExistence type="inferred from homology"/>
<evidence type="ECO:0000256" key="3">
    <source>
        <dbReference type="ARBA" id="ARBA00022723"/>
    </source>
</evidence>
<dbReference type="GO" id="GO:0008270">
    <property type="term" value="F:zinc ion binding"/>
    <property type="evidence" value="ECO:0007669"/>
    <property type="project" value="UniProtKB-UniRule"/>
</dbReference>
<keyword evidence="7" id="KW-0690">Ribosome biogenesis</keyword>
<dbReference type="STRING" id="551991.SAMN05192529_101189"/>
<evidence type="ECO:0000313" key="9">
    <source>
        <dbReference type="Proteomes" id="UP000199041"/>
    </source>
</evidence>
<dbReference type="GO" id="GO:0006364">
    <property type="term" value="P:rRNA processing"/>
    <property type="evidence" value="ECO:0007669"/>
    <property type="project" value="UniProtKB-UniRule"/>
</dbReference>
<reference evidence="8 9" key="1">
    <citation type="submission" date="2016-10" db="EMBL/GenBank/DDBJ databases">
        <authorList>
            <person name="de Groot N.N."/>
        </authorList>
    </citation>
    <scope>NUCLEOTIDE SEQUENCE [LARGE SCALE GENOMIC DNA]</scope>
    <source>
        <strain evidence="8 9">Vu-144</strain>
    </source>
</reference>
<evidence type="ECO:0000256" key="1">
    <source>
        <dbReference type="ARBA" id="ARBA00010875"/>
    </source>
</evidence>
<dbReference type="OrthoDB" id="9811984at2"/>
<comment type="function">
    <text evidence="7">Single strand-specific metallo-endoribonuclease involved in late-stage 70S ribosome quality control and in maturation of the 3' terminus of the 16S rRNA.</text>
</comment>
<dbReference type="PANTHER" id="PTHR46986">
    <property type="entry name" value="ENDORIBONUCLEASE YBEY, CHLOROPLASTIC"/>
    <property type="match status" value="1"/>
</dbReference>
<comment type="similarity">
    <text evidence="1 7">Belongs to the endoribonuclease YbeY family.</text>
</comment>
<dbReference type="EMBL" id="FNQY01000001">
    <property type="protein sequence ID" value="SDZ74751.1"/>
    <property type="molecule type" value="Genomic_DNA"/>
</dbReference>
<dbReference type="GO" id="GO:0004521">
    <property type="term" value="F:RNA endonuclease activity"/>
    <property type="evidence" value="ECO:0007669"/>
    <property type="project" value="UniProtKB-UniRule"/>
</dbReference>
<dbReference type="RefSeq" id="WP_091392218.1">
    <property type="nucleotide sequence ID" value="NZ_FNQY01000001.1"/>
</dbReference>
<dbReference type="Proteomes" id="UP000199041">
    <property type="component" value="Unassembled WGS sequence"/>
</dbReference>
<sequence length="148" mass="17478">MQKVTFNYLDSSLPLKNKNIVKAFIATIFKKEKKGLNYINYIFCSDDTLLELNKQQLQHDYYTDILTFELSTDNNTESEVYISVDRVKDNAKTLQQPLEKEILRVLFHGALHLCGYKDKTKKDEAKMREMEDFYINKYYKSIVPRGTK</sequence>
<feature type="binding site" evidence="7">
    <location>
        <position position="108"/>
    </location>
    <ligand>
        <name>Zn(2+)</name>
        <dbReference type="ChEBI" id="CHEBI:29105"/>
        <note>catalytic</note>
    </ligand>
</feature>
<organism evidence="8 9">
    <name type="scientific">Arachidicoccus rhizosphaerae</name>
    <dbReference type="NCBI Taxonomy" id="551991"/>
    <lineage>
        <taxon>Bacteria</taxon>
        <taxon>Pseudomonadati</taxon>
        <taxon>Bacteroidota</taxon>
        <taxon>Chitinophagia</taxon>
        <taxon>Chitinophagales</taxon>
        <taxon>Chitinophagaceae</taxon>
        <taxon>Arachidicoccus</taxon>
    </lineage>
</organism>
<gene>
    <name evidence="7" type="primary">ybeY</name>
    <name evidence="8" type="ORF">SAMN05192529_101189</name>
</gene>
<evidence type="ECO:0000256" key="7">
    <source>
        <dbReference type="HAMAP-Rule" id="MF_00009"/>
    </source>
</evidence>
<keyword evidence="5 7" id="KW-0378">Hydrolase</keyword>
<evidence type="ECO:0000256" key="6">
    <source>
        <dbReference type="ARBA" id="ARBA00022833"/>
    </source>
</evidence>
<feature type="binding site" evidence="7">
    <location>
        <position position="112"/>
    </location>
    <ligand>
        <name>Zn(2+)</name>
        <dbReference type="ChEBI" id="CHEBI:29105"/>
        <note>catalytic</note>
    </ligand>
</feature>
<protein>
    <recommendedName>
        <fullName evidence="7">Endoribonuclease YbeY</fullName>
        <ecNumber evidence="7">3.1.-.-</ecNumber>
    </recommendedName>
</protein>
<keyword evidence="7" id="KW-0963">Cytoplasm</keyword>
<dbReference type="EC" id="3.1.-.-" evidence="7"/>
<keyword evidence="6 7" id="KW-0862">Zinc</keyword>
<keyword evidence="2 7" id="KW-0540">Nuclease</keyword>
<keyword evidence="7" id="KW-0698">rRNA processing</keyword>
<evidence type="ECO:0000256" key="5">
    <source>
        <dbReference type="ARBA" id="ARBA00022801"/>
    </source>
</evidence>
<keyword evidence="3 7" id="KW-0479">Metal-binding</keyword>
<evidence type="ECO:0000256" key="4">
    <source>
        <dbReference type="ARBA" id="ARBA00022759"/>
    </source>
</evidence>
<dbReference type="InterPro" id="IPR023091">
    <property type="entry name" value="MetalPrtase_cat_dom_sf_prd"/>
</dbReference>
<comment type="cofactor">
    <cofactor evidence="7">
        <name>Zn(2+)</name>
        <dbReference type="ChEBI" id="CHEBI:29105"/>
    </cofactor>
    <text evidence="7">Binds 1 zinc ion.</text>
</comment>